<dbReference type="Gene3D" id="3.30.465.10">
    <property type="match status" value="1"/>
</dbReference>
<keyword evidence="4" id="KW-0560">Oxidoreductase</keyword>
<comment type="caution">
    <text evidence="7">The sequence shown here is derived from an EMBL/GenBank/DDBJ whole genome shotgun (WGS) entry which is preliminary data.</text>
</comment>
<reference evidence="7" key="1">
    <citation type="submission" date="2022-10" db="EMBL/GenBank/DDBJ databases">
        <title>Determination and structural analysis of whole genome sequence of Sarocladium strictum F4-1.</title>
        <authorList>
            <person name="Hu L."/>
            <person name="Jiang Y."/>
        </authorList>
    </citation>
    <scope>NUCLEOTIDE SEQUENCE</scope>
    <source>
        <strain evidence="7">F4-1</strain>
    </source>
</reference>
<dbReference type="Pfam" id="PF01565">
    <property type="entry name" value="FAD_binding_4"/>
    <property type="match status" value="1"/>
</dbReference>
<dbReference type="InterPro" id="IPR016169">
    <property type="entry name" value="FAD-bd_PCMH_sub2"/>
</dbReference>
<name>A0AA39GQG9_SARSR</name>
<evidence type="ECO:0000256" key="5">
    <source>
        <dbReference type="SAM" id="SignalP"/>
    </source>
</evidence>
<evidence type="ECO:0000256" key="3">
    <source>
        <dbReference type="ARBA" id="ARBA00022827"/>
    </source>
</evidence>
<dbReference type="PANTHER" id="PTHR42973:SF13">
    <property type="entry name" value="FAD-BINDING PCMH-TYPE DOMAIN-CONTAINING PROTEIN"/>
    <property type="match status" value="1"/>
</dbReference>
<dbReference type="InterPro" id="IPR016167">
    <property type="entry name" value="FAD-bd_PCMH_sub1"/>
</dbReference>
<proteinExistence type="inferred from homology"/>
<dbReference type="AlphaFoldDB" id="A0AA39GQG9"/>
<evidence type="ECO:0000256" key="4">
    <source>
        <dbReference type="ARBA" id="ARBA00023002"/>
    </source>
</evidence>
<evidence type="ECO:0000313" key="8">
    <source>
        <dbReference type="Proteomes" id="UP001175261"/>
    </source>
</evidence>
<evidence type="ECO:0000313" key="7">
    <source>
        <dbReference type="EMBL" id="KAK0391551.1"/>
    </source>
</evidence>
<feature type="domain" description="FAD-binding PCMH-type" evidence="6">
    <location>
        <begin position="61"/>
        <end position="233"/>
    </location>
</feature>
<dbReference type="Proteomes" id="UP001175261">
    <property type="component" value="Unassembled WGS sequence"/>
</dbReference>
<dbReference type="GO" id="GO:0016491">
    <property type="term" value="F:oxidoreductase activity"/>
    <property type="evidence" value="ECO:0007669"/>
    <property type="project" value="UniProtKB-KW"/>
</dbReference>
<organism evidence="7 8">
    <name type="scientific">Sarocladium strictum</name>
    <name type="common">Black bundle disease fungus</name>
    <name type="synonym">Acremonium strictum</name>
    <dbReference type="NCBI Taxonomy" id="5046"/>
    <lineage>
        <taxon>Eukaryota</taxon>
        <taxon>Fungi</taxon>
        <taxon>Dikarya</taxon>
        <taxon>Ascomycota</taxon>
        <taxon>Pezizomycotina</taxon>
        <taxon>Sordariomycetes</taxon>
        <taxon>Hypocreomycetidae</taxon>
        <taxon>Hypocreales</taxon>
        <taxon>Sarocladiaceae</taxon>
        <taxon>Sarocladium</taxon>
    </lineage>
</organism>
<dbReference type="InterPro" id="IPR006094">
    <property type="entry name" value="Oxid_FAD_bind_N"/>
</dbReference>
<gene>
    <name evidence="7" type="ORF">NLU13_1051</name>
</gene>
<comment type="similarity">
    <text evidence="1">Belongs to the oxygen-dependent FAD-linked oxidoreductase family.</text>
</comment>
<keyword evidence="5" id="KW-0732">Signal</keyword>
<keyword evidence="3" id="KW-0274">FAD</keyword>
<dbReference type="InterPro" id="IPR036318">
    <property type="entry name" value="FAD-bd_PCMH-like_sf"/>
</dbReference>
<dbReference type="Gene3D" id="3.30.43.10">
    <property type="entry name" value="Uridine Diphospho-n-acetylenolpyruvylglucosamine Reductase, domain 2"/>
    <property type="match status" value="1"/>
</dbReference>
<dbReference type="PANTHER" id="PTHR42973">
    <property type="entry name" value="BINDING OXIDOREDUCTASE, PUTATIVE (AFU_ORTHOLOGUE AFUA_1G17690)-RELATED"/>
    <property type="match status" value="1"/>
</dbReference>
<feature type="chain" id="PRO_5041261473" description="FAD-binding PCMH-type domain-containing protein" evidence="5">
    <location>
        <begin position="19"/>
        <end position="507"/>
    </location>
</feature>
<keyword evidence="2" id="KW-0285">Flavoprotein</keyword>
<dbReference type="InterPro" id="IPR050416">
    <property type="entry name" value="FAD-linked_Oxidoreductase"/>
</dbReference>
<dbReference type="InterPro" id="IPR016166">
    <property type="entry name" value="FAD-bd_PCMH"/>
</dbReference>
<dbReference type="EMBL" id="JAPDFR010000001">
    <property type="protein sequence ID" value="KAK0391551.1"/>
    <property type="molecule type" value="Genomic_DNA"/>
</dbReference>
<dbReference type="PROSITE" id="PS51387">
    <property type="entry name" value="FAD_PCMH"/>
    <property type="match status" value="1"/>
</dbReference>
<dbReference type="Gene3D" id="3.40.462.20">
    <property type="match status" value="1"/>
</dbReference>
<protein>
    <recommendedName>
        <fullName evidence="6">FAD-binding PCMH-type domain-containing protein</fullName>
    </recommendedName>
</protein>
<evidence type="ECO:0000256" key="1">
    <source>
        <dbReference type="ARBA" id="ARBA00005466"/>
    </source>
</evidence>
<feature type="signal peptide" evidence="5">
    <location>
        <begin position="1"/>
        <end position="18"/>
    </location>
</feature>
<dbReference type="SUPFAM" id="SSF56176">
    <property type="entry name" value="FAD-binding/transporter-associated domain-like"/>
    <property type="match status" value="1"/>
</dbReference>
<evidence type="ECO:0000259" key="6">
    <source>
        <dbReference type="PROSITE" id="PS51387"/>
    </source>
</evidence>
<sequence>MMMLKALFTGLLAITAHAAPTSSTAKACDDIANALPQDRTPHRLSIQYTSEMLDYWSVALRSQDPACMILPRTADEVATVVRILNQYPDVHFAVKSGGHSPNLGHATAKDGVLISTAEMKGATYSAETGYAYVKPGGEWNDVIGDLEIQGVTVLGGRLGVVGVGGLLLQGGLSFLSAQHGMASDNIVEWEMVTANGTVRRVKASEEPELAVALRGSGSQFGIVTEFVVRAYPRPPIWGGMRTYTNKKKIDEVLAAAYRFTAENKDDIKAAIIPATQHFAPGGPNGPELLVLYIFYDGPEPPRDGPLAKILAIKPDTDSAKEQSYASFLKANGALIALDQSRQQFRTFTLPYLPGVPDMSIQIQEKLSELLKPVLSNPLRLTARCGIGFQPLPAVIAAESKKRGGNAMGLDGDDLDRVVLELVCSGWTLPGDDEVMADVTRSLVKWLEAKVAEWTGGGTSYYLPLFMNDAAWDQDVMGSYRGYEEFKALQEEADPEGFFSGRGGGFVY</sequence>
<accession>A0AA39GQG9</accession>
<dbReference type="GO" id="GO:0071949">
    <property type="term" value="F:FAD binding"/>
    <property type="evidence" value="ECO:0007669"/>
    <property type="project" value="InterPro"/>
</dbReference>
<keyword evidence="8" id="KW-1185">Reference proteome</keyword>
<evidence type="ECO:0000256" key="2">
    <source>
        <dbReference type="ARBA" id="ARBA00022630"/>
    </source>
</evidence>